<evidence type="ECO:0000259" key="1">
    <source>
        <dbReference type="Pfam" id="PF20415"/>
    </source>
</evidence>
<dbReference type="OrthoDB" id="2783256at2759"/>
<proteinExistence type="predicted"/>
<dbReference type="Proteomes" id="UP000775547">
    <property type="component" value="Unassembled WGS sequence"/>
</dbReference>
<feature type="non-terminal residue" evidence="2">
    <location>
        <position position="149"/>
    </location>
</feature>
<dbReference type="Pfam" id="PF20415">
    <property type="entry name" value="DUF6699"/>
    <property type="match status" value="1"/>
</dbReference>
<evidence type="ECO:0000313" key="2">
    <source>
        <dbReference type="EMBL" id="KAG5633472.1"/>
    </source>
</evidence>
<protein>
    <recommendedName>
        <fullName evidence="1">DUF6699 domain-containing protein</fullName>
    </recommendedName>
</protein>
<evidence type="ECO:0000313" key="3">
    <source>
        <dbReference type="Proteomes" id="UP000775547"/>
    </source>
</evidence>
<keyword evidence="3" id="KW-1185">Reference proteome</keyword>
<comment type="caution">
    <text evidence="2">The sequence shown here is derived from an EMBL/GenBank/DDBJ whole genome shotgun (WGS) entry which is preliminary data.</text>
</comment>
<feature type="domain" description="DUF6699" evidence="1">
    <location>
        <begin position="78"/>
        <end position="149"/>
    </location>
</feature>
<dbReference type="EMBL" id="JABCKV010005241">
    <property type="protein sequence ID" value="KAG5633472.1"/>
    <property type="molecule type" value="Genomic_DNA"/>
</dbReference>
<sequence length="149" mass="16107">MPGKHVRFSSVATVHSPPTPALSFSTFSPASSSSAPLTPPSYSLPGPSPYMVPPRSQAQRMASVRIHAFLQSSSSPALNFDLTLPPSTITFHHKGISLREFSEPATSPPLPVLTIIIPHLPWTATVRPSHRDGAFVTVSDVLEEIYRKL</sequence>
<name>A0A9P7FQR5_9AGAR</name>
<reference evidence="2" key="2">
    <citation type="submission" date="2021-10" db="EMBL/GenBank/DDBJ databases">
        <title>Phylogenomics reveals ancestral predisposition of the termite-cultivated fungus Termitomyces towards a domesticated lifestyle.</title>
        <authorList>
            <person name="Auxier B."/>
            <person name="Grum-Grzhimaylo A."/>
            <person name="Cardenas M.E."/>
            <person name="Lodge J.D."/>
            <person name="Laessoe T."/>
            <person name="Pedersen O."/>
            <person name="Smith M.E."/>
            <person name="Kuyper T.W."/>
            <person name="Franco-Molano E.A."/>
            <person name="Baroni T.J."/>
            <person name="Aanen D.K."/>
        </authorList>
    </citation>
    <scope>NUCLEOTIDE SEQUENCE</scope>
    <source>
        <strain evidence="2">AP01</strain>
        <tissue evidence="2">Mycelium</tissue>
    </source>
</reference>
<accession>A0A9P7FQR5</accession>
<reference evidence="2" key="1">
    <citation type="submission" date="2020-07" db="EMBL/GenBank/DDBJ databases">
        <authorList>
            <person name="Nieuwenhuis M."/>
            <person name="Van De Peppel L.J.J."/>
        </authorList>
    </citation>
    <scope>NUCLEOTIDE SEQUENCE</scope>
    <source>
        <strain evidence="2">AP01</strain>
        <tissue evidence="2">Mycelium</tissue>
    </source>
</reference>
<dbReference type="InterPro" id="IPR046522">
    <property type="entry name" value="DUF6699"/>
</dbReference>
<dbReference type="AlphaFoldDB" id="A0A9P7FQR5"/>
<gene>
    <name evidence="2" type="ORF">DXG03_007308</name>
</gene>
<organism evidence="2 3">
    <name type="scientific">Asterophora parasitica</name>
    <dbReference type="NCBI Taxonomy" id="117018"/>
    <lineage>
        <taxon>Eukaryota</taxon>
        <taxon>Fungi</taxon>
        <taxon>Dikarya</taxon>
        <taxon>Basidiomycota</taxon>
        <taxon>Agaricomycotina</taxon>
        <taxon>Agaricomycetes</taxon>
        <taxon>Agaricomycetidae</taxon>
        <taxon>Agaricales</taxon>
        <taxon>Tricholomatineae</taxon>
        <taxon>Lyophyllaceae</taxon>
        <taxon>Asterophora</taxon>
    </lineage>
</organism>